<protein>
    <recommendedName>
        <fullName evidence="1">DNA primase/polymerase bifunctional N-terminal domain-containing protein</fullName>
    </recommendedName>
</protein>
<evidence type="ECO:0000259" key="1">
    <source>
        <dbReference type="Pfam" id="PF09250"/>
    </source>
</evidence>
<feature type="domain" description="DNA primase/polymerase bifunctional N-terminal" evidence="1">
    <location>
        <begin position="20"/>
        <end position="193"/>
    </location>
</feature>
<dbReference type="OrthoDB" id="11919at2157"/>
<dbReference type="EMBL" id="CP007174">
    <property type="protein sequence ID" value="AIF83286.1"/>
    <property type="molecule type" value="Genomic_DNA"/>
</dbReference>
<organism evidence="2 3">
    <name type="scientific">Candidatus Nitrososphaera evergladensis SR1</name>
    <dbReference type="NCBI Taxonomy" id="1459636"/>
    <lineage>
        <taxon>Archaea</taxon>
        <taxon>Nitrososphaerota</taxon>
        <taxon>Nitrososphaeria</taxon>
        <taxon>Nitrososphaerales</taxon>
        <taxon>Nitrososphaeraceae</taxon>
        <taxon>Nitrososphaera</taxon>
    </lineage>
</organism>
<dbReference type="SUPFAM" id="SSF56747">
    <property type="entry name" value="Prim-pol domain"/>
    <property type="match status" value="1"/>
</dbReference>
<evidence type="ECO:0000313" key="3">
    <source>
        <dbReference type="Proteomes" id="UP000028194"/>
    </source>
</evidence>
<evidence type="ECO:0000313" key="2">
    <source>
        <dbReference type="EMBL" id="AIF83286.1"/>
    </source>
</evidence>
<keyword evidence="3" id="KW-1185">Reference proteome</keyword>
<dbReference type="Gene3D" id="3.30.720.160">
    <property type="entry name" value="Bifunctional DNA primase/polymerase, N-terminal"/>
    <property type="match status" value="1"/>
</dbReference>
<dbReference type="GeneID" id="41597023"/>
<name>A0A075MP36_9ARCH</name>
<dbReference type="RefSeq" id="WP_148700078.1">
    <property type="nucleotide sequence ID" value="NZ_CP007174.1"/>
</dbReference>
<sequence>MIDLSLSFNEWADFWRNVIGVNVIPADTRNKRTWIKWSQYQDSPISNKQHDEWKATNGFNQGMAVICGKVWHRTDRKHLYLAAIDCDNKIAIEEVLNTNGVTGTIQELAKQHFVEQHKDNPNKAHIYFYTTRPLTKKSSDNTGNTTTGVAVDDNIPALEVKGDGKHGIMYCSPSFHKSGHQYELIGTEEPATLTAAQTSILEQHIDKVCRKYGLKYLENKHGNRSQIPITELFSETFTVSEGSNRHEALMRAMESLIVSFRGKYGEHFVKKICHVWNEEHCRPPLDNTQFEKQWNDAVKFVSKQVN</sequence>
<dbReference type="Proteomes" id="UP000028194">
    <property type="component" value="Chromosome"/>
</dbReference>
<dbReference type="InterPro" id="IPR015330">
    <property type="entry name" value="DNA_primase/pol_bifunc_N"/>
</dbReference>
<dbReference type="Pfam" id="PF09250">
    <property type="entry name" value="Prim-Pol"/>
    <property type="match status" value="1"/>
</dbReference>
<reference evidence="2 3" key="1">
    <citation type="journal article" date="2014" name="PLoS ONE">
        <title>Genome Sequence of Candidatus Nitrososphaera evergladensis from Group I.1b Enriched from Everglades Soil Reveals Novel Genomic Features of the Ammonia-Oxidizing Archaea.</title>
        <authorList>
            <person name="Zhalnina K.V."/>
            <person name="Dias R."/>
            <person name="Leonard M.T."/>
            <person name="Dorr de Quadros P."/>
            <person name="Camargo F.A."/>
            <person name="Drew J.C."/>
            <person name="Farmerie W.G."/>
            <person name="Daroub S.H."/>
            <person name="Triplett E.W."/>
        </authorList>
    </citation>
    <scope>NUCLEOTIDE SEQUENCE [LARGE SCALE GENOMIC DNA]</scope>
    <source>
        <strain evidence="2 3">SR1</strain>
    </source>
</reference>
<proteinExistence type="predicted"/>
<dbReference type="KEGG" id="nev:NTE_01214"/>
<dbReference type="STRING" id="1459636.NTE_01214"/>
<gene>
    <name evidence="2" type="ORF">NTE_01214</name>
</gene>
<accession>A0A075MP36</accession>
<dbReference type="HOGENOM" id="CLU_907938_0_0_2"/>
<dbReference type="AlphaFoldDB" id="A0A075MP36"/>